<dbReference type="InterPro" id="IPR000878">
    <property type="entry name" value="4pyrrol_Mease"/>
</dbReference>
<dbReference type="RefSeq" id="WP_009205679.1">
    <property type="nucleotide sequence ID" value="NC_022357.1"/>
</dbReference>
<keyword evidence="4" id="KW-0808">Transferase</keyword>
<evidence type="ECO:0000313" key="7">
    <source>
        <dbReference type="EMBL" id="BAN35364.1"/>
    </source>
</evidence>
<keyword evidence="2" id="KW-0698">rRNA processing</keyword>
<evidence type="ECO:0000256" key="1">
    <source>
        <dbReference type="ARBA" id="ARBA00022490"/>
    </source>
</evidence>
<dbReference type="PIRSF" id="PIRSF005917">
    <property type="entry name" value="MTase_YraL"/>
    <property type="match status" value="1"/>
</dbReference>
<dbReference type="OrthoDB" id="7061662at2"/>
<evidence type="ECO:0000256" key="5">
    <source>
        <dbReference type="ARBA" id="ARBA00022691"/>
    </source>
</evidence>
<keyword evidence="5" id="KW-0949">S-adenosyl-L-methionine</keyword>
<name>S6AL52_SULDS</name>
<sequence length="239" mass="26133">MATGTLYLIPTTLGESPLSSIIPEQVRNIAASLTVFVAENPKTARQYLKQLELATPLQDIEIFTLDKHTKPEQLELFLQPALAGKDLGLVSEAGCPAVADPGALLVRLAHKKGIKVVPLVGPSSILLALMASGMNGQAFAFHGYLPIQKAERCKRITELEKESAIRNQTQIFIETPYRNQALLEDLVQTCESGTELCVATDLTLASEKIDTRTAGAWRKGLPDINKKPTIFLLYRPRSN</sequence>
<dbReference type="HOGENOM" id="CLU_044779_4_1_4"/>
<dbReference type="Pfam" id="PF00590">
    <property type="entry name" value="TP_methylase"/>
    <property type="match status" value="1"/>
</dbReference>
<accession>S6AL52</accession>
<dbReference type="InterPro" id="IPR008189">
    <property type="entry name" value="rRNA_ssu_MeTfrase_I"/>
</dbReference>
<keyword evidence="1" id="KW-0963">Cytoplasm</keyword>
<reference evidence="7 8" key="1">
    <citation type="journal article" date="2012" name="Appl. Environ. Microbiol.">
        <title>Draft genome sequence of a psychrotolerant sulfur-oxidizing bacterium, Sulfuricella denitrificans skB26, and proteomic insights into cold adaptation.</title>
        <authorList>
            <person name="Watanabe T."/>
            <person name="Kojima H."/>
            <person name="Fukui M."/>
        </authorList>
    </citation>
    <scope>NUCLEOTIDE SEQUENCE [LARGE SCALE GENOMIC DNA]</scope>
    <source>
        <strain evidence="8">skB26</strain>
    </source>
</reference>
<dbReference type="eggNOG" id="COG0313">
    <property type="taxonomic scope" value="Bacteria"/>
</dbReference>
<proteinExistence type="predicted"/>
<dbReference type="InterPro" id="IPR014777">
    <property type="entry name" value="4pyrrole_Mease_sub1"/>
</dbReference>
<dbReference type="KEGG" id="sdr:SCD_n01542"/>
<gene>
    <name evidence="7" type="ORF">SCD_n01542</name>
</gene>
<evidence type="ECO:0000313" key="8">
    <source>
        <dbReference type="Proteomes" id="UP000015559"/>
    </source>
</evidence>
<dbReference type="PANTHER" id="PTHR46111">
    <property type="entry name" value="RIBOSOMAL RNA SMALL SUBUNIT METHYLTRANSFERASE I"/>
    <property type="match status" value="1"/>
</dbReference>
<dbReference type="GO" id="GO:0008168">
    <property type="term" value="F:methyltransferase activity"/>
    <property type="evidence" value="ECO:0007669"/>
    <property type="project" value="UniProtKB-KW"/>
</dbReference>
<dbReference type="Gene3D" id="3.30.950.10">
    <property type="entry name" value="Methyltransferase, Cobalt-precorrin-4 Transmethylase, Domain 2"/>
    <property type="match status" value="1"/>
</dbReference>
<evidence type="ECO:0000256" key="3">
    <source>
        <dbReference type="ARBA" id="ARBA00022603"/>
    </source>
</evidence>
<dbReference type="Proteomes" id="UP000015559">
    <property type="component" value="Chromosome"/>
</dbReference>
<dbReference type="GO" id="GO:0032259">
    <property type="term" value="P:methylation"/>
    <property type="evidence" value="ECO:0007669"/>
    <property type="project" value="UniProtKB-KW"/>
</dbReference>
<dbReference type="InterPro" id="IPR035996">
    <property type="entry name" value="4pyrrol_Methylase_sf"/>
</dbReference>
<dbReference type="GO" id="GO:0006364">
    <property type="term" value="P:rRNA processing"/>
    <property type="evidence" value="ECO:0007669"/>
    <property type="project" value="UniProtKB-KW"/>
</dbReference>
<dbReference type="SUPFAM" id="SSF53790">
    <property type="entry name" value="Tetrapyrrole methylase"/>
    <property type="match status" value="1"/>
</dbReference>
<dbReference type="EMBL" id="AP013066">
    <property type="protein sequence ID" value="BAN35364.1"/>
    <property type="molecule type" value="Genomic_DNA"/>
</dbReference>
<feature type="domain" description="Tetrapyrrole methylase" evidence="6">
    <location>
        <begin position="31"/>
        <end position="210"/>
    </location>
</feature>
<evidence type="ECO:0000259" key="6">
    <source>
        <dbReference type="Pfam" id="PF00590"/>
    </source>
</evidence>
<dbReference type="AlphaFoldDB" id="S6AL52"/>
<dbReference type="CDD" id="cd11649">
    <property type="entry name" value="RsmI_like"/>
    <property type="match status" value="1"/>
</dbReference>
<protein>
    <submittedName>
        <fullName evidence="7">Tetrapyrrole methylase family protein</fullName>
    </submittedName>
</protein>
<keyword evidence="8" id="KW-1185">Reference proteome</keyword>
<dbReference type="STRING" id="1163617.SCD_n01542"/>
<evidence type="ECO:0000256" key="4">
    <source>
        <dbReference type="ARBA" id="ARBA00022679"/>
    </source>
</evidence>
<organism evidence="7 8">
    <name type="scientific">Sulfuricella denitrificans (strain DSM 22764 / NBRC 105220 / skB26)</name>
    <dbReference type="NCBI Taxonomy" id="1163617"/>
    <lineage>
        <taxon>Bacteria</taxon>
        <taxon>Pseudomonadati</taxon>
        <taxon>Pseudomonadota</taxon>
        <taxon>Betaproteobacteria</taxon>
        <taxon>Nitrosomonadales</taxon>
        <taxon>Sulfuricellaceae</taxon>
        <taxon>Sulfuricella</taxon>
    </lineage>
</organism>
<evidence type="ECO:0000256" key="2">
    <source>
        <dbReference type="ARBA" id="ARBA00022552"/>
    </source>
</evidence>
<dbReference type="InterPro" id="IPR014776">
    <property type="entry name" value="4pyrrole_Mease_sub2"/>
</dbReference>
<dbReference type="Gene3D" id="3.40.1010.10">
    <property type="entry name" value="Cobalt-precorrin-4 Transmethylase, Domain 1"/>
    <property type="match status" value="1"/>
</dbReference>
<dbReference type="PANTHER" id="PTHR46111:SF2">
    <property type="entry name" value="SAM-DEPENDENT METHYLTRANSFERASE"/>
    <property type="match status" value="1"/>
</dbReference>
<keyword evidence="3 7" id="KW-0489">Methyltransferase</keyword>